<dbReference type="InterPro" id="IPR008269">
    <property type="entry name" value="Lon_proteolytic"/>
</dbReference>
<dbReference type="Pfam" id="PF05362">
    <property type="entry name" value="Lon_C"/>
    <property type="match status" value="1"/>
</dbReference>
<organism evidence="2 3">
    <name type="scientific">Streptomyces coeruleoprunus</name>
    <dbReference type="NCBI Taxonomy" id="285563"/>
    <lineage>
        <taxon>Bacteria</taxon>
        <taxon>Bacillati</taxon>
        <taxon>Actinomycetota</taxon>
        <taxon>Actinomycetes</taxon>
        <taxon>Kitasatosporales</taxon>
        <taxon>Streptomycetaceae</taxon>
        <taxon>Streptomyces</taxon>
    </lineage>
</organism>
<comment type="caution">
    <text evidence="2">The sequence shown here is derived from an EMBL/GenBank/DDBJ whole genome shotgun (WGS) entry which is preliminary data.</text>
</comment>
<evidence type="ECO:0000259" key="1">
    <source>
        <dbReference type="Pfam" id="PF05362"/>
    </source>
</evidence>
<keyword evidence="2" id="KW-0378">Hydrolase</keyword>
<keyword evidence="3" id="KW-1185">Reference proteome</keyword>
<dbReference type="PANTHER" id="PTHR10046">
    <property type="entry name" value="ATP DEPENDENT LON PROTEASE FAMILY MEMBER"/>
    <property type="match status" value="1"/>
</dbReference>
<keyword evidence="2" id="KW-0645">Protease</keyword>
<dbReference type="GO" id="GO:0006508">
    <property type="term" value="P:proteolysis"/>
    <property type="evidence" value="ECO:0007669"/>
    <property type="project" value="UniProtKB-KW"/>
</dbReference>
<dbReference type="EMBL" id="JBHSJD010000027">
    <property type="protein sequence ID" value="MFC5026981.1"/>
    <property type="molecule type" value="Genomic_DNA"/>
</dbReference>
<reference evidence="3" key="1">
    <citation type="journal article" date="2019" name="Int. J. Syst. Evol. Microbiol.">
        <title>The Global Catalogue of Microorganisms (GCM) 10K type strain sequencing project: providing services to taxonomists for standard genome sequencing and annotation.</title>
        <authorList>
            <consortium name="The Broad Institute Genomics Platform"/>
            <consortium name="The Broad Institute Genome Sequencing Center for Infectious Disease"/>
            <person name="Wu L."/>
            <person name="Ma J."/>
        </authorList>
    </citation>
    <scope>NUCLEOTIDE SEQUENCE [LARGE SCALE GENOMIC DNA]</scope>
    <source>
        <strain evidence="3">CGMCC 4.1648</strain>
    </source>
</reference>
<accession>A0ABV9XNP1</accession>
<name>A0ABV9XNP1_9ACTN</name>
<dbReference type="GO" id="GO:0008233">
    <property type="term" value="F:peptidase activity"/>
    <property type="evidence" value="ECO:0007669"/>
    <property type="project" value="UniProtKB-KW"/>
</dbReference>
<protein>
    <submittedName>
        <fullName evidence="2">S16 family serine protease</fullName>
        <ecNumber evidence="2">3.4.21.-</ecNumber>
    </submittedName>
</protein>
<dbReference type="Gene3D" id="3.30.230.10">
    <property type="match status" value="1"/>
</dbReference>
<dbReference type="RefSeq" id="WP_345691465.1">
    <property type="nucleotide sequence ID" value="NZ_BAABIT010000001.1"/>
</dbReference>
<evidence type="ECO:0000313" key="2">
    <source>
        <dbReference type="EMBL" id="MFC5026981.1"/>
    </source>
</evidence>
<proteinExistence type="predicted"/>
<dbReference type="EC" id="3.4.21.-" evidence="2"/>
<feature type="domain" description="Lon proteolytic" evidence="1">
    <location>
        <begin position="153"/>
        <end position="246"/>
    </location>
</feature>
<evidence type="ECO:0000313" key="3">
    <source>
        <dbReference type="Proteomes" id="UP001595829"/>
    </source>
</evidence>
<dbReference type="InterPro" id="IPR020568">
    <property type="entry name" value="Ribosomal_Su5_D2-typ_SF"/>
</dbReference>
<dbReference type="SUPFAM" id="SSF54211">
    <property type="entry name" value="Ribosomal protein S5 domain 2-like"/>
    <property type="match status" value="1"/>
</dbReference>
<dbReference type="Proteomes" id="UP001595829">
    <property type="component" value="Unassembled WGS sequence"/>
</dbReference>
<gene>
    <name evidence="2" type="ORF">ACFPM3_33070</name>
</gene>
<sequence length="262" mass="26749">MLSSLTRLRVPVLCGLPVLALLAVAAFAPLPFTIAQPGSTVDVLGAEQGRPVITISGVPARKTTGQLRMTTIQATGPGEDLALGDVLDGWFRDDRAVLPHDSVYPAGKSEEEVERHNLGQMKKSQDSAVTAALAYLGRSEKDIDVELHLADIGGPSAGLLFSLGIVDKVAGDGARGDLTGGHVIAGTGTIAADGTVGSVGGVSLKTQAAARDGATVFLVPKGECADAQAELPDGMRLIPVSTLKDAVASLRALKRGGEVPGC</sequence>
<dbReference type="InterPro" id="IPR014721">
    <property type="entry name" value="Ribsml_uS5_D2-typ_fold_subgr"/>
</dbReference>
<dbReference type="InterPro" id="IPR027065">
    <property type="entry name" value="Lon_Prtase"/>
</dbReference>